<dbReference type="AlphaFoldDB" id="A0A846QDZ3"/>
<dbReference type="EMBL" id="JAATJA010000001">
    <property type="protein sequence ID" value="NJB66521.1"/>
    <property type="molecule type" value="Genomic_DNA"/>
</dbReference>
<dbReference type="InterPro" id="IPR011006">
    <property type="entry name" value="CheY-like_superfamily"/>
</dbReference>
<dbReference type="PROSITE" id="PS50110">
    <property type="entry name" value="RESPONSE_REGULATORY"/>
    <property type="match status" value="1"/>
</dbReference>
<name>A0A846QDZ3_9BACT</name>
<evidence type="ECO:0000259" key="3">
    <source>
        <dbReference type="PROSITE" id="PS50110"/>
    </source>
</evidence>
<dbReference type="SMART" id="SM00448">
    <property type="entry name" value="REC"/>
    <property type="match status" value="1"/>
</dbReference>
<dbReference type="Proteomes" id="UP000580856">
    <property type="component" value="Unassembled WGS sequence"/>
</dbReference>
<protein>
    <submittedName>
        <fullName evidence="4">CheY-like chemotaxis protein</fullName>
    </submittedName>
</protein>
<dbReference type="PANTHER" id="PTHR44591:SF3">
    <property type="entry name" value="RESPONSE REGULATORY DOMAIN-CONTAINING PROTEIN"/>
    <property type="match status" value="1"/>
</dbReference>
<keyword evidence="1 2" id="KW-0597">Phosphoprotein</keyword>
<comment type="caution">
    <text evidence="4">The sequence shown here is derived from an EMBL/GenBank/DDBJ whole genome shotgun (WGS) entry which is preliminary data.</text>
</comment>
<keyword evidence="5" id="KW-1185">Reference proteome</keyword>
<feature type="modified residue" description="4-aspartylphosphate" evidence="2">
    <location>
        <position position="53"/>
    </location>
</feature>
<evidence type="ECO:0000313" key="4">
    <source>
        <dbReference type="EMBL" id="NJB66521.1"/>
    </source>
</evidence>
<evidence type="ECO:0000256" key="1">
    <source>
        <dbReference type="ARBA" id="ARBA00022553"/>
    </source>
</evidence>
<evidence type="ECO:0000256" key="2">
    <source>
        <dbReference type="PROSITE-ProRule" id="PRU00169"/>
    </source>
</evidence>
<evidence type="ECO:0000313" key="5">
    <source>
        <dbReference type="Proteomes" id="UP000580856"/>
    </source>
</evidence>
<reference evidence="4 5" key="1">
    <citation type="submission" date="2020-03" db="EMBL/GenBank/DDBJ databases">
        <title>Genomic Encyclopedia of Type Strains, Phase IV (KMG-IV): sequencing the most valuable type-strain genomes for metagenomic binning, comparative biology and taxonomic classification.</title>
        <authorList>
            <person name="Goeker M."/>
        </authorList>
    </citation>
    <scope>NUCLEOTIDE SEQUENCE [LARGE SCALE GENOMIC DNA]</scope>
    <source>
        <strain evidence="4 5">DSM 24233</strain>
    </source>
</reference>
<dbReference type="Gene3D" id="3.40.50.2300">
    <property type="match status" value="1"/>
</dbReference>
<organism evidence="4 5">
    <name type="scientific">Desulfobaculum xiamenense</name>
    <dbReference type="NCBI Taxonomy" id="995050"/>
    <lineage>
        <taxon>Bacteria</taxon>
        <taxon>Pseudomonadati</taxon>
        <taxon>Thermodesulfobacteriota</taxon>
        <taxon>Desulfovibrionia</taxon>
        <taxon>Desulfovibrionales</taxon>
        <taxon>Desulfovibrionaceae</taxon>
        <taxon>Desulfobaculum</taxon>
    </lineage>
</organism>
<feature type="domain" description="Response regulatory" evidence="3">
    <location>
        <begin position="3"/>
        <end position="120"/>
    </location>
</feature>
<dbReference type="InterPro" id="IPR050595">
    <property type="entry name" value="Bact_response_regulator"/>
</dbReference>
<dbReference type="InterPro" id="IPR001789">
    <property type="entry name" value="Sig_transdc_resp-reg_receiver"/>
</dbReference>
<dbReference type="PANTHER" id="PTHR44591">
    <property type="entry name" value="STRESS RESPONSE REGULATOR PROTEIN 1"/>
    <property type="match status" value="1"/>
</dbReference>
<dbReference type="CDD" id="cd00156">
    <property type="entry name" value="REC"/>
    <property type="match status" value="1"/>
</dbReference>
<accession>A0A846QDZ3</accession>
<gene>
    <name evidence="4" type="ORF">GGQ74_000161</name>
</gene>
<dbReference type="RefSeq" id="WP_167939653.1">
    <property type="nucleotide sequence ID" value="NZ_JAATJA010000001.1"/>
</dbReference>
<dbReference type="SUPFAM" id="SSF52172">
    <property type="entry name" value="CheY-like"/>
    <property type="match status" value="1"/>
</dbReference>
<dbReference type="Pfam" id="PF00072">
    <property type="entry name" value="Response_reg"/>
    <property type="match status" value="1"/>
</dbReference>
<proteinExistence type="predicted"/>
<sequence>MAQILIAEDDYVAQLTVSKMVSKLGHVPFVSPNGRHAYEALKAANTFHLLITDIMMPEMDGQQLIKTLRGDSQFMDLPIIIMSAVVGVKDISNLLELGATFFLAKPMQEQELAHYIARCLE</sequence>
<dbReference type="GO" id="GO:0000160">
    <property type="term" value="P:phosphorelay signal transduction system"/>
    <property type="evidence" value="ECO:0007669"/>
    <property type="project" value="InterPro"/>
</dbReference>